<evidence type="ECO:0000259" key="1">
    <source>
        <dbReference type="Pfam" id="PF07859"/>
    </source>
</evidence>
<name>A0ABR4P1L9_9HELO</name>
<reference evidence="2 3" key="1">
    <citation type="submission" date="2024-06" db="EMBL/GenBank/DDBJ databases">
        <title>Complete genome of Phlyctema vagabunda strain 19-DSS-EL-015.</title>
        <authorList>
            <person name="Fiorenzani C."/>
        </authorList>
    </citation>
    <scope>NUCLEOTIDE SEQUENCE [LARGE SCALE GENOMIC DNA]</scope>
    <source>
        <strain evidence="2 3">19-DSS-EL-015</strain>
    </source>
</reference>
<evidence type="ECO:0000313" key="3">
    <source>
        <dbReference type="Proteomes" id="UP001629113"/>
    </source>
</evidence>
<sequence>MTPEERLSLAELDPEFKLFIQQNPPPPPPVPEIGFFRRMGEARLAEIVSTLGPAPEEVTEKEVQIPTRDGSVINAWVVSPRSIPASGAPIVVWFHGGGFCIGDGREELSTARSFAIHAAVVTICVSYRLAPEHKFPTAIHDGQDALEWVIKSRDSLQVNLQLGFVVGGVSAGANIAAVLAHMARDLGLSPPLTGQILSVPPLLPESEVEEKHRNRLLSSTQEMGEGFLSPEVIKLFNGQIILPL</sequence>
<dbReference type="PANTHER" id="PTHR23024:SF643">
    <property type="entry name" value="AB HYDROLASE SUPERFAMILY PROTEIN B1A11.02"/>
    <property type="match status" value="1"/>
</dbReference>
<dbReference type="PANTHER" id="PTHR23024">
    <property type="entry name" value="ARYLACETAMIDE DEACETYLASE"/>
    <property type="match status" value="1"/>
</dbReference>
<dbReference type="InterPro" id="IPR050466">
    <property type="entry name" value="Carboxylest/Gibb_receptor"/>
</dbReference>
<protein>
    <submittedName>
        <fullName evidence="2">Lipase 2</fullName>
    </submittedName>
</protein>
<dbReference type="Pfam" id="PF07859">
    <property type="entry name" value="Abhydrolase_3"/>
    <property type="match status" value="1"/>
</dbReference>
<dbReference type="InterPro" id="IPR029058">
    <property type="entry name" value="AB_hydrolase_fold"/>
</dbReference>
<dbReference type="Proteomes" id="UP001629113">
    <property type="component" value="Unassembled WGS sequence"/>
</dbReference>
<evidence type="ECO:0000313" key="2">
    <source>
        <dbReference type="EMBL" id="KAL3417192.1"/>
    </source>
</evidence>
<dbReference type="Gene3D" id="3.40.50.1820">
    <property type="entry name" value="alpha/beta hydrolase"/>
    <property type="match status" value="1"/>
</dbReference>
<proteinExistence type="predicted"/>
<dbReference type="SUPFAM" id="SSF53474">
    <property type="entry name" value="alpha/beta-Hydrolases"/>
    <property type="match status" value="1"/>
</dbReference>
<keyword evidence="3" id="KW-1185">Reference proteome</keyword>
<organism evidence="2 3">
    <name type="scientific">Phlyctema vagabunda</name>
    <dbReference type="NCBI Taxonomy" id="108571"/>
    <lineage>
        <taxon>Eukaryota</taxon>
        <taxon>Fungi</taxon>
        <taxon>Dikarya</taxon>
        <taxon>Ascomycota</taxon>
        <taxon>Pezizomycotina</taxon>
        <taxon>Leotiomycetes</taxon>
        <taxon>Helotiales</taxon>
        <taxon>Dermateaceae</taxon>
        <taxon>Phlyctema</taxon>
    </lineage>
</organism>
<feature type="domain" description="Alpha/beta hydrolase fold-3" evidence="1">
    <location>
        <begin position="91"/>
        <end position="212"/>
    </location>
</feature>
<dbReference type="InterPro" id="IPR013094">
    <property type="entry name" value="AB_hydrolase_3"/>
</dbReference>
<gene>
    <name evidence="2" type="ORF">PVAG01_11192</name>
</gene>
<comment type="caution">
    <text evidence="2">The sequence shown here is derived from an EMBL/GenBank/DDBJ whole genome shotgun (WGS) entry which is preliminary data.</text>
</comment>
<accession>A0ABR4P1L9</accession>
<dbReference type="EMBL" id="JBFCZG010000011">
    <property type="protein sequence ID" value="KAL3417192.1"/>
    <property type="molecule type" value="Genomic_DNA"/>
</dbReference>